<proteinExistence type="predicted"/>
<sequence>MKRLIQVVAALDEEKEKKQAQIHKEVLDHLTFLKNSKLALIFFKPPFAFHAPKYILLFLALECHWLWRVL</sequence>
<accession>A0A0A6P7P0</accession>
<keyword evidence="2" id="KW-1185">Reference proteome</keyword>
<protein>
    <submittedName>
        <fullName evidence="1">Uncharacterized protein</fullName>
    </submittedName>
</protein>
<evidence type="ECO:0000313" key="2">
    <source>
        <dbReference type="Proteomes" id="UP000030428"/>
    </source>
</evidence>
<dbReference type="Proteomes" id="UP000030428">
    <property type="component" value="Unassembled WGS sequence"/>
</dbReference>
<name>A0A0A6P7P0_9GAMM</name>
<comment type="caution">
    <text evidence="1">The sequence shown here is derived from an EMBL/GenBank/DDBJ whole genome shotgun (WGS) entry which is preliminary data.</text>
</comment>
<reference evidence="1 2" key="1">
    <citation type="journal article" date="2016" name="Front. Microbiol.">
        <title>Single-Cell (Meta-)Genomics of a Dimorphic Candidatus Thiomargarita nelsonii Reveals Genomic Plasticity.</title>
        <authorList>
            <person name="Flood B.E."/>
            <person name="Fliss P."/>
            <person name="Jones D.S."/>
            <person name="Dick G.J."/>
            <person name="Jain S."/>
            <person name="Kaster A.K."/>
            <person name="Winkel M."/>
            <person name="Mussmann M."/>
            <person name="Bailey J."/>
        </authorList>
    </citation>
    <scope>NUCLEOTIDE SEQUENCE [LARGE SCALE GENOMIC DNA]</scope>
    <source>
        <strain evidence="1">Hydrate Ridge</strain>
    </source>
</reference>
<dbReference type="AlphaFoldDB" id="A0A0A6P7P0"/>
<evidence type="ECO:0000313" key="1">
    <source>
        <dbReference type="EMBL" id="KHD06387.2"/>
    </source>
</evidence>
<gene>
    <name evidence="1" type="ORF">PN36_04400</name>
</gene>
<organism evidence="1 2">
    <name type="scientific">Candidatus Thiomargarita nelsonii</name>
    <dbReference type="NCBI Taxonomy" id="1003181"/>
    <lineage>
        <taxon>Bacteria</taxon>
        <taxon>Pseudomonadati</taxon>
        <taxon>Pseudomonadota</taxon>
        <taxon>Gammaproteobacteria</taxon>
        <taxon>Thiotrichales</taxon>
        <taxon>Thiotrichaceae</taxon>
        <taxon>Thiomargarita</taxon>
    </lineage>
</organism>
<dbReference type="EMBL" id="JSZA02000012">
    <property type="protein sequence ID" value="KHD06387.2"/>
    <property type="molecule type" value="Genomic_DNA"/>
</dbReference>